<gene>
    <name evidence="2" type="ORF">INT08_02105</name>
</gene>
<evidence type="ECO:0000259" key="1">
    <source>
        <dbReference type="PROSITE" id="PS51186"/>
    </source>
</evidence>
<organism evidence="2 3">
    <name type="scientific">Prosthecochloris ethylica</name>
    <dbReference type="NCBI Taxonomy" id="2743976"/>
    <lineage>
        <taxon>Bacteria</taxon>
        <taxon>Pseudomonadati</taxon>
        <taxon>Chlorobiota</taxon>
        <taxon>Chlorobiia</taxon>
        <taxon>Chlorobiales</taxon>
        <taxon>Chlorobiaceae</taxon>
        <taxon>Prosthecochloris</taxon>
    </lineage>
</organism>
<dbReference type="Gene3D" id="3.40.630.30">
    <property type="match status" value="1"/>
</dbReference>
<dbReference type="RefSeq" id="WP_175187095.1">
    <property type="nucleotide sequence ID" value="NZ_JABVZQ010000004.1"/>
</dbReference>
<protein>
    <submittedName>
        <fullName evidence="2">N-acetyltransferase</fullName>
    </submittedName>
</protein>
<dbReference type="InterPro" id="IPR016181">
    <property type="entry name" value="Acyl_CoA_acyltransferase"/>
</dbReference>
<reference evidence="2 3" key="1">
    <citation type="journal article" date="2020" name="Microorganisms">
        <title>Simultaneous Genome Sequencing of Prosthecochloris ethylica and Desulfuromonas acetoxidans within a Syntrophic Mixture Reveals Unique Pili and Protein Interactions.</title>
        <authorList>
            <person name="Kyndt J.A."/>
            <person name="Van Beeumen J.J."/>
            <person name="Meyer T.E."/>
        </authorList>
    </citation>
    <scope>NUCLEOTIDE SEQUENCE [LARGE SCALE GENOMIC DNA]</scope>
    <source>
        <strain evidence="2 3">N3</strain>
    </source>
</reference>
<keyword evidence="3" id="KW-1185">Reference proteome</keyword>
<dbReference type="Proteomes" id="UP000619838">
    <property type="component" value="Unassembled WGS sequence"/>
</dbReference>
<evidence type="ECO:0000313" key="3">
    <source>
        <dbReference type="Proteomes" id="UP000619838"/>
    </source>
</evidence>
<dbReference type="InterPro" id="IPR000182">
    <property type="entry name" value="GNAT_dom"/>
</dbReference>
<dbReference type="PROSITE" id="PS51186">
    <property type="entry name" value="GNAT"/>
    <property type="match status" value="1"/>
</dbReference>
<sequence length="135" mass="14624">MLPNPVIRDETSTDVEEITRVTVAAFQDLAVSSHNEQDVIIGLREAGALAVSLVAESATRIIGHIAFSPVQISDGTPSWYGLGPVSVLPKYQRQGVGRALIEEGLLRLRRMEARGTVTFHDAFTKKSSGQEPLDP</sequence>
<name>A0ABR9XPS4_9CHLB</name>
<evidence type="ECO:0000313" key="2">
    <source>
        <dbReference type="EMBL" id="MBF0635979.1"/>
    </source>
</evidence>
<accession>A0ABR9XPS4</accession>
<proteinExistence type="predicted"/>
<dbReference type="CDD" id="cd04301">
    <property type="entry name" value="NAT_SF"/>
    <property type="match status" value="1"/>
</dbReference>
<dbReference type="Pfam" id="PF00583">
    <property type="entry name" value="Acetyltransf_1"/>
    <property type="match status" value="1"/>
</dbReference>
<dbReference type="SUPFAM" id="SSF55729">
    <property type="entry name" value="Acyl-CoA N-acyltransferases (Nat)"/>
    <property type="match status" value="1"/>
</dbReference>
<dbReference type="EMBL" id="JADGII010000002">
    <property type="protein sequence ID" value="MBF0635979.1"/>
    <property type="molecule type" value="Genomic_DNA"/>
</dbReference>
<feature type="domain" description="N-acetyltransferase" evidence="1">
    <location>
        <begin position="5"/>
        <end position="135"/>
    </location>
</feature>
<comment type="caution">
    <text evidence="2">The sequence shown here is derived from an EMBL/GenBank/DDBJ whole genome shotgun (WGS) entry which is preliminary data.</text>
</comment>